<dbReference type="OrthoDB" id="3646807at2"/>
<protein>
    <recommendedName>
        <fullName evidence="1">D-inositol 3-phosphate glycosyltransferase</fullName>
    </recommendedName>
</protein>
<proteinExistence type="predicted"/>
<dbReference type="PANTHER" id="PTHR45947">
    <property type="entry name" value="SULFOQUINOVOSYL TRANSFERASE SQD2"/>
    <property type="match status" value="1"/>
</dbReference>
<dbReference type="PANTHER" id="PTHR45947:SF3">
    <property type="entry name" value="SULFOQUINOVOSYL TRANSFERASE SQD2"/>
    <property type="match status" value="1"/>
</dbReference>
<organism evidence="4 5">
    <name type="scientific">Nesterenkonia salmonea</name>
    <dbReference type="NCBI Taxonomy" id="1804987"/>
    <lineage>
        <taxon>Bacteria</taxon>
        <taxon>Bacillati</taxon>
        <taxon>Actinomycetota</taxon>
        <taxon>Actinomycetes</taxon>
        <taxon>Micrococcales</taxon>
        <taxon>Micrococcaceae</taxon>
        <taxon>Nesterenkonia</taxon>
    </lineage>
</organism>
<dbReference type="InterPro" id="IPR001296">
    <property type="entry name" value="Glyco_trans_1"/>
</dbReference>
<feature type="domain" description="Glycosyl transferase family 1" evidence="3">
    <location>
        <begin position="195"/>
        <end position="350"/>
    </location>
</feature>
<sequence>MGTVKRTQPTRVRFQIQPTVSHYREPLVRCLQESQQFAYDLVGRFKNSEASAADNIAAASADILSHVKPVKTKSLGPLWWQSGQVAAVWRGGYDAYVLEGRIYTVSAWAAGAIGKLRGRRVLLWGHGWKRAESGAKRRLRLAFYALVDGLMVYGDRAQQLGVEYGLPAEKIRVIYNSLYSSEQLPGAPLRSDTTSERPTLIYSSRLTARHRLDILAQALETWPSDLTAPRVVVIGEGSERERLEGVFAQSGVDATFLGAVYDFEQLKNHYAEADAALAVGGAGLNVIQALGFGVPVIAEAGNRDSSPEIEAVIEGCTGQYYQAGSVESLRSTLVSLLASPAEAHRMGAHGLKLVRSRYTAEAHAAAIEQALHHFVER</sequence>
<comment type="caution">
    <text evidence="4">The sequence shown here is derived from an EMBL/GenBank/DDBJ whole genome shotgun (WGS) entry which is preliminary data.</text>
</comment>
<evidence type="ECO:0000313" key="4">
    <source>
        <dbReference type="EMBL" id="TLP98824.1"/>
    </source>
</evidence>
<dbReference type="Pfam" id="PF00534">
    <property type="entry name" value="Glycos_transf_1"/>
    <property type="match status" value="1"/>
</dbReference>
<evidence type="ECO:0000256" key="2">
    <source>
        <dbReference type="ARBA" id="ARBA00022679"/>
    </source>
</evidence>
<dbReference type="Gene3D" id="3.40.50.2000">
    <property type="entry name" value="Glycogen Phosphorylase B"/>
    <property type="match status" value="2"/>
</dbReference>
<dbReference type="EMBL" id="VAVZ01000007">
    <property type="protein sequence ID" value="TLP98824.1"/>
    <property type="molecule type" value="Genomic_DNA"/>
</dbReference>
<evidence type="ECO:0000259" key="3">
    <source>
        <dbReference type="Pfam" id="PF00534"/>
    </source>
</evidence>
<dbReference type="GO" id="GO:0016757">
    <property type="term" value="F:glycosyltransferase activity"/>
    <property type="evidence" value="ECO:0007669"/>
    <property type="project" value="InterPro"/>
</dbReference>
<evidence type="ECO:0000313" key="5">
    <source>
        <dbReference type="Proteomes" id="UP000310458"/>
    </source>
</evidence>
<reference evidence="4 5" key="1">
    <citation type="submission" date="2019-05" db="EMBL/GenBank/DDBJ databases">
        <title>Nesterenkonia sp. GY074 isolated from the Southern Atlantic Ocean.</title>
        <authorList>
            <person name="Zhang G."/>
        </authorList>
    </citation>
    <scope>NUCLEOTIDE SEQUENCE [LARGE SCALE GENOMIC DNA]</scope>
    <source>
        <strain evidence="4 5">GY074</strain>
    </source>
</reference>
<dbReference type="SUPFAM" id="SSF53756">
    <property type="entry name" value="UDP-Glycosyltransferase/glycogen phosphorylase"/>
    <property type="match status" value="1"/>
</dbReference>
<name>A0A5R9BE57_9MICC</name>
<keyword evidence="2 4" id="KW-0808">Transferase</keyword>
<accession>A0A5R9BE57</accession>
<dbReference type="AlphaFoldDB" id="A0A5R9BE57"/>
<dbReference type="Proteomes" id="UP000310458">
    <property type="component" value="Unassembled WGS sequence"/>
</dbReference>
<keyword evidence="5" id="KW-1185">Reference proteome</keyword>
<gene>
    <name evidence="4" type="ORF">FEF26_03675</name>
</gene>
<dbReference type="CDD" id="cd03801">
    <property type="entry name" value="GT4_PimA-like"/>
    <property type="match status" value="1"/>
</dbReference>
<evidence type="ECO:0000256" key="1">
    <source>
        <dbReference type="ARBA" id="ARBA00021292"/>
    </source>
</evidence>
<dbReference type="InterPro" id="IPR050194">
    <property type="entry name" value="Glycosyltransferase_grp1"/>
</dbReference>